<reference evidence="2" key="1">
    <citation type="submission" date="2020-09" db="EMBL/GenBank/DDBJ databases">
        <title>Genome-Enabled Discovery of Anthraquinone Biosynthesis in Senna tora.</title>
        <authorList>
            <person name="Kang S.-H."/>
            <person name="Pandey R.P."/>
            <person name="Lee C.-M."/>
            <person name="Sim J.-S."/>
            <person name="Jeong J.-T."/>
            <person name="Choi B.-S."/>
            <person name="Jung M."/>
            <person name="Ginzburg D."/>
            <person name="Zhao K."/>
            <person name="Won S.Y."/>
            <person name="Oh T.-J."/>
            <person name="Yu Y."/>
            <person name="Kim N.-H."/>
            <person name="Lee O.R."/>
            <person name="Lee T.-H."/>
            <person name="Bashyal P."/>
            <person name="Kim T.-S."/>
            <person name="Lee W.-H."/>
            <person name="Kawkins C."/>
            <person name="Kim C.-K."/>
            <person name="Kim J.S."/>
            <person name="Ahn B.O."/>
            <person name="Rhee S.Y."/>
            <person name="Sohng J.K."/>
        </authorList>
    </citation>
    <scope>NUCLEOTIDE SEQUENCE</scope>
    <source>
        <tissue evidence="2">Leaf</tissue>
    </source>
</reference>
<dbReference type="Proteomes" id="UP000634136">
    <property type="component" value="Unassembled WGS sequence"/>
</dbReference>
<accession>A0A835CHE5</accession>
<evidence type="ECO:0000313" key="3">
    <source>
        <dbReference type="Proteomes" id="UP000634136"/>
    </source>
</evidence>
<feature type="region of interest" description="Disordered" evidence="1">
    <location>
        <begin position="1"/>
        <end position="38"/>
    </location>
</feature>
<protein>
    <submittedName>
        <fullName evidence="2">Uncharacterized protein</fullName>
    </submittedName>
</protein>
<proteinExistence type="predicted"/>
<evidence type="ECO:0000313" key="2">
    <source>
        <dbReference type="EMBL" id="KAF7840165.1"/>
    </source>
</evidence>
<sequence>MGGESEPSVVPPGGPLALAGHRSVGSPAPPGYSYKAQA</sequence>
<dbReference type="AlphaFoldDB" id="A0A835CHE5"/>
<organism evidence="2 3">
    <name type="scientific">Senna tora</name>
    <dbReference type="NCBI Taxonomy" id="362788"/>
    <lineage>
        <taxon>Eukaryota</taxon>
        <taxon>Viridiplantae</taxon>
        <taxon>Streptophyta</taxon>
        <taxon>Embryophyta</taxon>
        <taxon>Tracheophyta</taxon>
        <taxon>Spermatophyta</taxon>
        <taxon>Magnoliopsida</taxon>
        <taxon>eudicotyledons</taxon>
        <taxon>Gunneridae</taxon>
        <taxon>Pentapetalae</taxon>
        <taxon>rosids</taxon>
        <taxon>fabids</taxon>
        <taxon>Fabales</taxon>
        <taxon>Fabaceae</taxon>
        <taxon>Caesalpinioideae</taxon>
        <taxon>Cassia clade</taxon>
        <taxon>Senna</taxon>
    </lineage>
</organism>
<comment type="caution">
    <text evidence="2">The sequence shown here is derived from an EMBL/GenBank/DDBJ whole genome shotgun (WGS) entry which is preliminary data.</text>
</comment>
<keyword evidence="3" id="KW-1185">Reference proteome</keyword>
<gene>
    <name evidence="2" type="ORF">G2W53_008647</name>
</gene>
<evidence type="ECO:0000256" key="1">
    <source>
        <dbReference type="SAM" id="MobiDB-lite"/>
    </source>
</evidence>
<name>A0A835CHE5_9FABA</name>
<dbReference type="EMBL" id="JAAIUW010000003">
    <property type="protein sequence ID" value="KAF7840165.1"/>
    <property type="molecule type" value="Genomic_DNA"/>
</dbReference>